<dbReference type="Gene3D" id="2.20.25.110">
    <property type="entry name" value="S-adenosyl-L-methionine-dependent methyltransferases"/>
    <property type="match status" value="1"/>
</dbReference>
<keyword evidence="2" id="KW-0808">Transferase</keyword>
<evidence type="ECO:0000313" key="5">
    <source>
        <dbReference type="Proteomes" id="UP000622653"/>
    </source>
</evidence>
<evidence type="ECO:0000313" key="4">
    <source>
        <dbReference type="EMBL" id="MBF4500147.1"/>
    </source>
</evidence>
<evidence type="ECO:0000256" key="1">
    <source>
        <dbReference type="ARBA" id="ARBA00022603"/>
    </source>
</evidence>
<protein>
    <submittedName>
        <fullName evidence="4">Class I SAM-dependent methyltransferase</fullName>
    </submittedName>
</protein>
<reference evidence="4" key="1">
    <citation type="submission" date="2020-11" db="EMBL/GenBank/DDBJ databases">
        <title>Multidrug resistant novel bacterium Savagea serpentis sp. nov., isolated from the scats of a vine snake (Ahaetulla nasuta).</title>
        <authorList>
            <person name="Venkata Ramana V."/>
            <person name="Vikas Patil S."/>
            <person name="Yogita Lugani V."/>
        </authorList>
    </citation>
    <scope>NUCLEOTIDE SEQUENCE</scope>
    <source>
        <strain evidence="4">SN6</strain>
    </source>
</reference>
<dbReference type="AlphaFoldDB" id="A0A8J7G1V0"/>
<name>A0A8J7G1V0_9BACL</name>
<gene>
    <name evidence="4" type="ORF">IRY55_02130</name>
</gene>
<dbReference type="Pfam" id="PF13649">
    <property type="entry name" value="Methyltransf_25"/>
    <property type="match status" value="1"/>
</dbReference>
<dbReference type="SUPFAM" id="SSF53335">
    <property type="entry name" value="S-adenosyl-L-methionine-dependent methyltransferases"/>
    <property type="match status" value="1"/>
</dbReference>
<dbReference type="Gene3D" id="3.40.50.150">
    <property type="entry name" value="Vaccinia Virus protein VP39"/>
    <property type="match status" value="1"/>
</dbReference>
<dbReference type="GO" id="GO:0008168">
    <property type="term" value="F:methyltransferase activity"/>
    <property type="evidence" value="ECO:0007669"/>
    <property type="project" value="UniProtKB-KW"/>
</dbReference>
<dbReference type="GO" id="GO:0032259">
    <property type="term" value="P:methylation"/>
    <property type="evidence" value="ECO:0007669"/>
    <property type="project" value="UniProtKB-KW"/>
</dbReference>
<dbReference type="EMBL" id="JADKPV010000001">
    <property type="protein sequence ID" value="MBF4500147.1"/>
    <property type="molecule type" value="Genomic_DNA"/>
</dbReference>
<sequence>MSSYTEFATIYDRLMVTIPYDEYVTMIERASQTSLASLHILDLGCGTGTLTEKLAAQGAHVTGIDLSEQMIEIAKNKKGAQAHYEVCAMQDFQLEEKYDLIVCAIDALNYLTTWEEVVTTFERVYAHLKEGGTFIFDVHSLEKMAILYEESPFTYDDGEVAYIWETEEDEEPNAIISHLAFFVEQEEGIYRRFDETHRQQTYPYEHYAHALQNIGFTIEMITADWSLTPPNEESERIFFQVKK</sequence>
<organism evidence="4 5">
    <name type="scientific">Savagea serpentis</name>
    <dbReference type="NCBI Taxonomy" id="2785297"/>
    <lineage>
        <taxon>Bacteria</taxon>
        <taxon>Bacillati</taxon>
        <taxon>Bacillota</taxon>
        <taxon>Bacilli</taxon>
        <taxon>Bacillales</taxon>
        <taxon>Caryophanaceae</taxon>
        <taxon>Savagea</taxon>
    </lineage>
</organism>
<dbReference type="InterPro" id="IPR041698">
    <property type="entry name" value="Methyltransf_25"/>
</dbReference>
<feature type="domain" description="Methyltransferase" evidence="3">
    <location>
        <begin position="40"/>
        <end position="132"/>
    </location>
</feature>
<keyword evidence="1 4" id="KW-0489">Methyltransferase</keyword>
<dbReference type="PANTHER" id="PTHR43861">
    <property type="entry name" value="TRANS-ACONITATE 2-METHYLTRANSFERASE-RELATED"/>
    <property type="match status" value="1"/>
</dbReference>
<dbReference type="RefSeq" id="WP_194561603.1">
    <property type="nucleotide sequence ID" value="NZ_JADKPV010000001.1"/>
</dbReference>
<comment type="caution">
    <text evidence="4">The sequence shown here is derived from an EMBL/GenBank/DDBJ whole genome shotgun (WGS) entry which is preliminary data.</text>
</comment>
<dbReference type="InterPro" id="IPR029063">
    <property type="entry name" value="SAM-dependent_MTases_sf"/>
</dbReference>
<keyword evidence="5" id="KW-1185">Reference proteome</keyword>
<evidence type="ECO:0000259" key="3">
    <source>
        <dbReference type="Pfam" id="PF13649"/>
    </source>
</evidence>
<dbReference type="CDD" id="cd02440">
    <property type="entry name" value="AdoMet_MTases"/>
    <property type="match status" value="1"/>
</dbReference>
<evidence type="ECO:0000256" key="2">
    <source>
        <dbReference type="ARBA" id="ARBA00022679"/>
    </source>
</evidence>
<dbReference type="Proteomes" id="UP000622653">
    <property type="component" value="Unassembled WGS sequence"/>
</dbReference>
<proteinExistence type="predicted"/>
<accession>A0A8J7G1V0</accession>
<dbReference type="PANTHER" id="PTHR43861:SF1">
    <property type="entry name" value="TRANS-ACONITATE 2-METHYLTRANSFERASE"/>
    <property type="match status" value="1"/>
</dbReference>